<protein>
    <submittedName>
        <fullName evidence="2">Uncharacterized protein</fullName>
    </submittedName>
</protein>
<proteinExistence type="predicted"/>
<feature type="transmembrane region" description="Helical" evidence="1">
    <location>
        <begin position="27"/>
        <end position="49"/>
    </location>
</feature>
<dbReference type="AlphaFoldDB" id="A0ABD5Q8U9"/>
<sequence length="99" mass="10451">MGPFIIGAAGVYTHVIADDLRESVSAALISSVVGIGLHSSASIAPLWILSSQPLAVDLLLPIMLGRARTGSIFGYLIVFLGSHCATVVVDFYRPQLSLR</sequence>
<comment type="caution">
    <text evidence="2">The sequence shown here is derived from an EMBL/GenBank/DDBJ whole genome shotgun (WGS) entry which is preliminary data.</text>
</comment>
<feature type="transmembrane region" description="Helical" evidence="1">
    <location>
        <begin position="70"/>
        <end position="92"/>
    </location>
</feature>
<reference evidence="2 3" key="1">
    <citation type="journal article" date="2019" name="Int. J. Syst. Evol. Microbiol.">
        <title>The Global Catalogue of Microorganisms (GCM) 10K type strain sequencing project: providing services to taxonomists for standard genome sequencing and annotation.</title>
        <authorList>
            <consortium name="The Broad Institute Genomics Platform"/>
            <consortium name="The Broad Institute Genome Sequencing Center for Infectious Disease"/>
            <person name="Wu L."/>
            <person name="Ma J."/>
        </authorList>
    </citation>
    <scope>NUCLEOTIDE SEQUENCE [LARGE SCALE GENOMIC DNA]</scope>
    <source>
        <strain evidence="2 3">XZYJ18</strain>
    </source>
</reference>
<evidence type="ECO:0000256" key="1">
    <source>
        <dbReference type="SAM" id="Phobius"/>
    </source>
</evidence>
<keyword evidence="1" id="KW-1133">Transmembrane helix</keyword>
<accession>A0ABD5Q8U9</accession>
<keyword evidence="1" id="KW-0472">Membrane</keyword>
<keyword evidence="3" id="KW-1185">Reference proteome</keyword>
<dbReference type="EMBL" id="JBHSHT010000005">
    <property type="protein sequence ID" value="MFC4827133.1"/>
    <property type="molecule type" value="Genomic_DNA"/>
</dbReference>
<name>A0ABD5Q8U9_9EURY</name>
<gene>
    <name evidence="2" type="ORF">ACFO9K_23100</name>
</gene>
<keyword evidence="1" id="KW-0812">Transmembrane</keyword>
<dbReference type="Proteomes" id="UP001595945">
    <property type="component" value="Unassembled WGS sequence"/>
</dbReference>
<dbReference type="RefSeq" id="WP_254270555.1">
    <property type="nucleotide sequence ID" value="NZ_CP100402.1"/>
</dbReference>
<evidence type="ECO:0000313" key="2">
    <source>
        <dbReference type="EMBL" id="MFC4827133.1"/>
    </source>
</evidence>
<evidence type="ECO:0000313" key="3">
    <source>
        <dbReference type="Proteomes" id="UP001595945"/>
    </source>
</evidence>
<dbReference type="GeneID" id="73047640"/>
<organism evidence="2 3">
    <name type="scientific">Halorussus aquaticus</name>
    <dbReference type="NCBI Taxonomy" id="2953748"/>
    <lineage>
        <taxon>Archaea</taxon>
        <taxon>Methanobacteriati</taxon>
        <taxon>Methanobacteriota</taxon>
        <taxon>Stenosarchaea group</taxon>
        <taxon>Halobacteria</taxon>
        <taxon>Halobacteriales</taxon>
        <taxon>Haladaptataceae</taxon>
        <taxon>Halorussus</taxon>
    </lineage>
</organism>